<evidence type="ECO:0000313" key="4">
    <source>
        <dbReference type="EMBL" id="NDY92237.1"/>
    </source>
</evidence>
<reference evidence="4 5" key="1">
    <citation type="submission" date="2020-02" db="EMBL/GenBank/DDBJ databases">
        <title>Ideonella bacterium strain TBM-1.</title>
        <authorList>
            <person name="Chen W.-M."/>
        </authorList>
    </citation>
    <scope>NUCLEOTIDE SEQUENCE [LARGE SCALE GENOMIC DNA]</scope>
    <source>
        <strain evidence="4 5">TBM-1</strain>
    </source>
</reference>
<feature type="chain" id="PRO_5028825375" evidence="2">
    <location>
        <begin position="20"/>
        <end position="520"/>
    </location>
</feature>
<dbReference type="PANTHER" id="PTHR46928">
    <property type="entry name" value="MESENCHYME-SPECIFIC CELL SURFACE GLYCOPROTEIN"/>
    <property type="match status" value="1"/>
</dbReference>
<name>A0A7C9PHN3_9BURK</name>
<organism evidence="4 5">
    <name type="scientific">Ideonella livida</name>
    <dbReference type="NCBI Taxonomy" id="2707176"/>
    <lineage>
        <taxon>Bacteria</taxon>
        <taxon>Pseudomonadati</taxon>
        <taxon>Pseudomonadota</taxon>
        <taxon>Betaproteobacteria</taxon>
        <taxon>Burkholderiales</taxon>
        <taxon>Sphaerotilaceae</taxon>
        <taxon>Ideonella</taxon>
    </lineage>
</organism>
<dbReference type="Pfam" id="PF22494">
    <property type="entry name" value="choice_anch_I"/>
    <property type="match status" value="1"/>
</dbReference>
<feature type="domain" description="Choice-of-anchor I" evidence="3">
    <location>
        <begin position="41"/>
        <end position="517"/>
    </location>
</feature>
<dbReference type="PANTHER" id="PTHR46928:SF1">
    <property type="entry name" value="MESENCHYME-SPECIFIC CELL SURFACE GLYCOPROTEIN"/>
    <property type="match status" value="1"/>
</dbReference>
<dbReference type="Proteomes" id="UP000484255">
    <property type="component" value="Unassembled WGS sequence"/>
</dbReference>
<keyword evidence="2" id="KW-0732">Signal</keyword>
<evidence type="ECO:0000259" key="3">
    <source>
        <dbReference type="Pfam" id="PF22494"/>
    </source>
</evidence>
<gene>
    <name evidence="4" type="ORF">G3A44_13690</name>
</gene>
<dbReference type="RefSeq" id="WP_163458091.1">
    <property type="nucleotide sequence ID" value="NZ_JAAGOH010000016.1"/>
</dbReference>
<proteinExistence type="predicted"/>
<comment type="caution">
    <text evidence="4">The sequence shown here is derived from an EMBL/GenBank/DDBJ whole genome shotgun (WGS) entry which is preliminary data.</text>
</comment>
<evidence type="ECO:0000256" key="2">
    <source>
        <dbReference type="SAM" id="SignalP"/>
    </source>
</evidence>
<evidence type="ECO:0000256" key="1">
    <source>
        <dbReference type="SAM" id="MobiDB-lite"/>
    </source>
</evidence>
<dbReference type="InterPro" id="IPR052956">
    <property type="entry name" value="Mesenchyme-surface_protein"/>
</dbReference>
<sequence length="520" mass="54929">MRRSLLSLCLAALAGAASAAPTTSIELSFLGRHSTGHYDLGGAEIPTYDPATRRLFVVNLADRAIDVLDISQPTAPVKVGALDISLLGQAANSVSAKNGVVAVAVEATVKTQPGLVAFYDAATLALLSTVPVGALPDMLTWTPDGQKVVVANEGEPSDDYTVDPEGSISIIDARDPRHPIVRTAGFGAWNSAKARSKLLAAGVRLNGPGATTAQDLEPEYITVRSDSRVAWVTLQENNAVARVNLDTAAVTQIVALGAKDHMAMGEGLDPSDKDNTVAIANWPVFGLYQPDAIANYSVGGQRYLVTANEGDSREYGAHNETSRVKSLNLDPVAFPNASALKTDAQLGRLTVTTAQGDTDGDGDFDRLYAFGARSFSVWTTDGRRVFDSGDQIERLVAAQYPANFNAGHTTNTRDDRSDNKGPEPEGLVLAHLWGKPYLFLGLERIGGVMVWDMSVPSAPQFVQYMNTRDFSATPGTAAAGDLGPEGLIVIPGQDSPTGRPLLVVANEVSGTTAIFQISPR</sequence>
<feature type="region of interest" description="Disordered" evidence="1">
    <location>
        <begin position="403"/>
        <end position="423"/>
    </location>
</feature>
<dbReference type="SUPFAM" id="SSF51004">
    <property type="entry name" value="C-terminal (heme d1) domain of cytochrome cd1-nitrite reductase"/>
    <property type="match status" value="1"/>
</dbReference>
<feature type="compositionally biased region" description="Basic and acidic residues" evidence="1">
    <location>
        <begin position="411"/>
        <end position="423"/>
    </location>
</feature>
<evidence type="ECO:0000313" key="5">
    <source>
        <dbReference type="Proteomes" id="UP000484255"/>
    </source>
</evidence>
<dbReference type="Gene3D" id="2.130.10.10">
    <property type="entry name" value="YVTN repeat-like/Quinoprotein amine dehydrogenase"/>
    <property type="match status" value="1"/>
</dbReference>
<dbReference type="InterPro" id="IPR015943">
    <property type="entry name" value="WD40/YVTN_repeat-like_dom_sf"/>
</dbReference>
<dbReference type="InterPro" id="IPR055188">
    <property type="entry name" value="Choice_anch_I"/>
</dbReference>
<protein>
    <submittedName>
        <fullName evidence="4">Alkaline phosphatase</fullName>
    </submittedName>
</protein>
<dbReference type="NCBIfam" id="NF038117">
    <property type="entry name" value="choice_anch_I"/>
    <property type="match status" value="1"/>
</dbReference>
<dbReference type="InterPro" id="IPR011048">
    <property type="entry name" value="Haem_d1_sf"/>
</dbReference>
<dbReference type="AlphaFoldDB" id="A0A7C9PHN3"/>
<accession>A0A7C9PHN3</accession>
<dbReference type="EMBL" id="JAAGOH010000016">
    <property type="protein sequence ID" value="NDY92237.1"/>
    <property type="molecule type" value="Genomic_DNA"/>
</dbReference>
<keyword evidence="5" id="KW-1185">Reference proteome</keyword>
<feature type="signal peptide" evidence="2">
    <location>
        <begin position="1"/>
        <end position="19"/>
    </location>
</feature>